<dbReference type="AlphaFoldDB" id="A0A835VKH6"/>
<evidence type="ECO:0000313" key="2">
    <source>
        <dbReference type="Proteomes" id="UP000639772"/>
    </source>
</evidence>
<dbReference type="EMBL" id="JADCNM010000001">
    <property type="protein sequence ID" value="KAG0500410.1"/>
    <property type="molecule type" value="Genomic_DNA"/>
</dbReference>
<accession>A0A835VKH6</accession>
<organism evidence="1 2">
    <name type="scientific">Vanilla planifolia</name>
    <name type="common">Vanilla</name>
    <dbReference type="NCBI Taxonomy" id="51239"/>
    <lineage>
        <taxon>Eukaryota</taxon>
        <taxon>Viridiplantae</taxon>
        <taxon>Streptophyta</taxon>
        <taxon>Embryophyta</taxon>
        <taxon>Tracheophyta</taxon>
        <taxon>Spermatophyta</taxon>
        <taxon>Magnoliopsida</taxon>
        <taxon>Liliopsida</taxon>
        <taxon>Asparagales</taxon>
        <taxon>Orchidaceae</taxon>
        <taxon>Vanilloideae</taxon>
        <taxon>Vanilleae</taxon>
        <taxon>Vanilla</taxon>
    </lineage>
</organism>
<dbReference type="InterPro" id="IPR029063">
    <property type="entry name" value="SAM-dependent_MTases_sf"/>
</dbReference>
<dbReference type="PANTHER" id="PTHR33593:SF1">
    <property type="entry name" value="DUF1442 FAMILY PROTEIN"/>
    <property type="match status" value="1"/>
</dbReference>
<dbReference type="Gene3D" id="3.40.50.150">
    <property type="entry name" value="Vaccinia Virus protein VP39"/>
    <property type="match status" value="1"/>
</dbReference>
<sequence length="285" mass="30998">MQEPAGSFSALLRLVDHVVLLHLHAFRQTPGGLKEMGGGGEDERERGSNCLSLPGGLASLCKDVNERRHEPFSPIEPESNQFLSALAAGMSAQNIVEVSSQASESTIGLAVAARQTGGRLLCILPQSDSLDESKQVIEDSGLTDIVEFKVGDPYKLLPECENVDFSVVDCKTESYNGLLKLLDMNPKKSVVVANNLVGDKPGLGEDLQSLQVKTAVRSAKHPIGKGMEVTMIGKGVEFGIDDSDHFWEERKTKSLVRLSRSKSSWVRKVDEASGEEHLFRLPMNI</sequence>
<dbReference type="Proteomes" id="UP000639772">
    <property type="component" value="Chromosome 1"/>
</dbReference>
<protein>
    <submittedName>
        <fullName evidence="1">Uncharacterized protein</fullName>
    </submittedName>
</protein>
<dbReference type="Pfam" id="PF07279">
    <property type="entry name" value="DUF1442"/>
    <property type="match status" value="1"/>
</dbReference>
<dbReference type="SUPFAM" id="SSF53335">
    <property type="entry name" value="S-adenosyl-L-methionine-dependent methyltransferases"/>
    <property type="match status" value="1"/>
</dbReference>
<dbReference type="PANTHER" id="PTHR33593">
    <property type="entry name" value="DUF1442 FAMILY PROTEIN"/>
    <property type="match status" value="1"/>
</dbReference>
<dbReference type="InterPro" id="IPR009902">
    <property type="entry name" value="DUF1442"/>
</dbReference>
<name>A0A835VKH6_VANPL</name>
<reference evidence="1 2" key="1">
    <citation type="journal article" date="2020" name="Nat. Food">
        <title>A phased Vanilla planifolia genome enables genetic improvement of flavour and production.</title>
        <authorList>
            <person name="Hasing T."/>
            <person name="Tang H."/>
            <person name="Brym M."/>
            <person name="Khazi F."/>
            <person name="Huang T."/>
            <person name="Chambers A.H."/>
        </authorList>
    </citation>
    <scope>NUCLEOTIDE SEQUENCE [LARGE SCALE GENOMIC DNA]</scope>
    <source>
        <tissue evidence="1">Leaf</tissue>
    </source>
</reference>
<comment type="caution">
    <text evidence="1">The sequence shown here is derived from an EMBL/GenBank/DDBJ whole genome shotgun (WGS) entry which is preliminary data.</text>
</comment>
<evidence type="ECO:0000313" key="1">
    <source>
        <dbReference type="EMBL" id="KAG0500410.1"/>
    </source>
</evidence>
<proteinExistence type="predicted"/>
<gene>
    <name evidence="1" type="ORF">HPP92_000482</name>
</gene>
<dbReference type="OrthoDB" id="774871at2759"/>